<protein>
    <recommendedName>
        <fullName evidence="2">EGF-like domain-containing protein</fullName>
    </recommendedName>
</protein>
<evidence type="ECO:0000313" key="4">
    <source>
        <dbReference type="EMBL" id="CAL1153799.1"/>
    </source>
</evidence>
<dbReference type="OrthoDB" id="71260at2759"/>
<proteinExistence type="predicted"/>
<dbReference type="InterPro" id="IPR000742">
    <property type="entry name" value="EGF"/>
</dbReference>
<dbReference type="AlphaFoldDB" id="A0A9P1CY73"/>
<comment type="caution">
    <text evidence="3">The sequence shown here is derived from an EMBL/GenBank/DDBJ whole genome shotgun (WGS) entry which is preliminary data.</text>
</comment>
<feature type="chain" id="PRO_5043270954" description="EGF-like domain-containing protein" evidence="1">
    <location>
        <begin position="27"/>
        <end position="769"/>
    </location>
</feature>
<evidence type="ECO:0000259" key="2">
    <source>
        <dbReference type="PROSITE" id="PS00022"/>
    </source>
</evidence>
<feature type="non-terminal residue" evidence="3">
    <location>
        <position position="769"/>
    </location>
</feature>
<evidence type="ECO:0000256" key="1">
    <source>
        <dbReference type="SAM" id="SignalP"/>
    </source>
</evidence>
<reference evidence="3" key="1">
    <citation type="submission" date="2022-10" db="EMBL/GenBank/DDBJ databases">
        <authorList>
            <person name="Chen Y."/>
            <person name="Dougan E. K."/>
            <person name="Chan C."/>
            <person name="Rhodes N."/>
            <person name="Thang M."/>
        </authorList>
    </citation>
    <scope>NUCLEOTIDE SEQUENCE</scope>
</reference>
<gene>
    <name evidence="3" type="ORF">C1SCF055_LOCUS26542</name>
</gene>
<organism evidence="3">
    <name type="scientific">Cladocopium goreaui</name>
    <dbReference type="NCBI Taxonomy" id="2562237"/>
    <lineage>
        <taxon>Eukaryota</taxon>
        <taxon>Sar</taxon>
        <taxon>Alveolata</taxon>
        <taxon>Dinophyceae</taxon>
        <taxon>Suessiales</taxon>
        <taxon>Symbiodiniaceae</taxon>
        <taxon>Cladocopium</taxon>
    </lineage>
</organism>
<dbReference type="PROSITE" id="PS00022">
    <property type="entry name" value="EGF_1"/>
    <property type="match status" value="1"/>
</dbReference>
<reference evidence="4" key="2">
    <citation type="submission" date="2024-04" db="EMBL/GenBank/DDBJ databases">
        <authorList>
            <person name="Chen Y."/>
            <person name="Shah S."/>
            <person name="Dougan E. K."/>
            <person name="Thang M."/>
            <person name="Chan C."/>
        </authorList>
    </citation>
    <scope>NUCLEOTIDE SEQUENCE [LARGE SCALE GENOMIC DNA]</scope>
</reference>
<sequence length="769" mass="82928">GKRAIAFATTMLSMLSLALLVLGVDAHPMAPTCHGFGGLGSSCVAATPGDSGKRLIPLLLDLLQVDVPGCSLKPCWLQGIRVGVDETNSVDSPAKVGIYLSDGRLAATSQVLEMPTSLQDHTWFFFPFFGYDKELHTLAEQDHVWLVFNTEATVKLTYHNAASSEDATRTVSEDFAQAFATQRDWELEPGRRQWAGLFRSLRVQLDVGDISVLPGSGLPLILEAPHGGRMTFGWPQRVSGVLNSDQNTDLFTEELRTDLTRRCGRSPPAVILRVDRQGIDGNRATGNGTHTRAGELCTQQSNSECCCHLADLNDMEQAINLNDVYHTLLAEQVAQGNGALLVPIHATGKHRVEVGVRLSASNLNEGAQLSPPSLAQCCSSKSSLRAVAGDVTEAVWGASSLGALLKAKRPDMEVIPSPQLRCPDATICPDSSYSSLFMGGYNLKIHVSSSQPGVQLELPQVMRGFGSDPPTVETAAVKQVGAALAAFLNAHFSETCEADVNFGLACVHGQAVYGTCVCLTGYAGVNCDNCADGYLLVNGQCMRLVVLSPPDGVTQKYGSAFTTTSSGKRYLYTRKFTTQLSECGAGCLPLNISLRVRCDSDQCHNDLNDASYTVGVALYDATGQRLCDGTTGQRAPQAETDWWLQVPLQGCPLLQSTQTQHDSVYLSMWTSKWLKLRWEQEPAVSARSRGLQYKTDLYQQDPSLQSSENLVDALPPSQLPSWIDVPCVSPNCANEEGCDCISGCTCRSWTTSGSSNFYGLMATLSMQPN</sequence>
<feature type="domain" description="EGF-like" evidence="2">
    <location>
        <begin position="516"/>
        <end position="527"/>
    </location>
</feature>
<name>A0A9P1CY73_9DINO</name>
<keyword evidence="5" id="KW-1185">Reference proteome</keyword>
<dbReference type="CDD" id="cd00055">
    <property type="entry name" value="EGF_Lam"/>
    <property type="match status" value="1"/>
</dbReference>
<evidence type="ECO:0000313" key="5">
    <source>
        <dbReference type="Proteomes" id="UP001152797"/>
    </source>
</evidence>
<accession>A0A9P1CY73</accession>
<dbReference type="EMBL" id="CAMXCT020002779">
    <property type="protein sequence ID" value="CAL1153799.1"/>
    <property type="molecule type" value="Genomic_DNA"/>
</dbReference>
<dbReference type="EMBL" id="CAMXCT030002779">
    <property type="protein sequence ID" value="CAL4787736.1"/>
    <property type="molecule type" value="Genomic_DNA"/>
</dbReference>
<dbReference type="EMBL" id="CAMXCT010002779">
    <property type="protein sequence ID" value="CAI4000424.1"/>
    <property type="molecule type" value="Genomic_DNA"/>
</dbReference>
<dbReference type="InterPro" id="IPR002049">
    <property type="entry name" value="LE_dom"/>
</dbReference>
<evidence type="ECO:0000313" key="3">
    <source>
        <dbReference type="EMBL" id="CAI4000424.1"/>
    </source>
</evidence>
<feature type="signal peptide" evidence="1">
    <location>
        <begin position="1"/>
        <end position="26"/>
    </location>
</feature>
<dbReference type="Proteomes" id="UP001152797">
    <property type="component" value="Unassembled WGS sequence"/>
</dbReference>
<keyword evidence="1" id="KW-0732">Signal</keyword>